<dbReference type="Gene3D" id="1.10.260.40">
    <property type="entry name" value="lambda repressor-like DNA-binding domains"/>
    <property type="match status" value="1"/>
</dbReference>
<keyword evidence="4" id="KW-1185">Reference proteome</keyword>
<evidence type="ECO:0000313" key="3">
    <source>
        <dbReference type="EMBL" id="TWX64137.1"/>
    </source>
</evidence>
<organism evidence="3 4">
    <name type="scientific">Colwellia demingiae</name>
    <dbReference type="NCBI Taxonomy" id="89401"/>
    <lineage>
        <taxon>Bacteria</taxon>
        <taxon>Pseudomonadati</taxon>
        <taxon>Pseudomonadota</taxon>
        <taxon>Gammaproteobacteria</taxon>
        <taxon>Alteromonadales</taxon>
        <taxon>Colwelliaceae</taxon>
        <taxon>Colwellia</taxon>
    </lineage>
</organism>
<dbReference type="GO" id="GO:0003677">
    <property type="term" value="F:DNA binding"/>
    <property type="evidence" value="ECO:0007669"/>
    <property type="project" value="InterPro"/>
</dbReference>
<feature type="domain" description="HTH cro/C1-type" evidence="2">
    <location>
        <begin position="19"/>
        <end position="70"/>
    </location>
</feature>
<dbReference type="PROSITE" id="PS50943">
    <property type="entry name" value="HTH_CROC1"/>
    <property type="match status" value="1"/>
</dbReference>
<comment type="caution">
    <text evidence="3">The sequence shown here is derived from an EMBL/GenBank/DDBJ whole genome shotgun (WGS) entry which is preliminary data.</text>
</comment>
<dbReference type="Proteomes" id="UP000321822">
    <property type="component" value="Unassembled WGS sequence"/>
</dbReference>
<dbReference type="SMART" id="SM00530">
    <property type="entry name" value="HTH_XRE"/>
    <property type="match status" value="1"/>
</dbReference>
<dbReference type="AlphaFoldDB" id="A0A5C6Q694"/>
<name>A0A5C6Q694_9GAMM</name>
<dbReference type="Pfam" id="PF01381">
    <property type="entry name" value="HTH_3"/>
    <property type="match status" value="1"/>
</dbReference>
<dbReference type="RefSeq" id="WP_146791489.1">
    <property type="nucleotide sequence ID" value="NZ_VOLT01000015.1"/>
</dbReference>
<feature type="compositionally biased region" description="Polar residues" evidence="1">
    <location>
        <begin position="108"/>
        <end position="119"/>
    </location>
</feature>
<dbReference type="CDD" id="cd00093">
    <property type="entry name" value="HTH_XRE"/>
    <property type="match status" value="1"/>
</dbReference>
<accession>A0A5C6Q694</accession>
<protein>
    <submittedName>
        <fullName evidence="3">Helix-turn-helix transcriptional regulator</fullName>
    </submittedName>
</protein>
<evidence type="ECO:0000259" key="2">
    <source>
        <dbReference type="PROSITE" id="PS50943"/>
    </source>
</evidence>
<dbReference type="InterPro" id="IPR010982">
    <property type="entry name" value="Lambda_DNA-bd_dom_sf"/>
</dbReference>
<dbReference type="InterPro" id="IPR001387">
    <property type="entry name" value="Cro/C1-type_HTH"/>
</dbReference>
<evidence type="ECO:0000256" key="1">
    <source>
        <dbReference type="SAM" id="MobiDB-lite"/>
    </source>
</evidence>
<feature type="region of interest" description="Disordered" evidence="1">
    <location>
        <begin position="85"/>
        <end position="119"/>
    </location>
</feature>
<dbReference type="OrthoDB" id="5593110at2"/>
<evidence type="ECO:0000313" key="4">
    <source>
        <dbReference type="Proteomes" id="UP000321822"/>
    </source>
</evidence>
<gene>
    <name evidence="3" type="ORF">ESZ36_20940</name>
</gene>
<proteinExistence type="predicted"/>
<sequence>MNIDQLTAHAIASELGDRIKTARLNANLTQKALANKAGLSLKAITNGEKGKSTLESMIAILIALDLTEQLHSFIPKQELSPVQLMELQGKERKRATSARKSASKIDTKNSNQSKDALSW</sequence>
<dbReference type="SUPFAM" id="SSF47413">
    <property type="entry name" value="lambda repressor-like DNA-binding domains"/>
    <property type="match status" value="1"/>
</dbReference>
<reference evidence="3 4" key="1">
    <citation type="submission" date="2019-07" db="EMBL/GenBank/DDBJ databases">
        <title>Genomes of sea-ice associated Colwellia species.</title>
        <authorList>
            <person name="Bowman J.P."/>
        </authorList>
    </citation>
    <scope>NUCLEOTIDE SEQUENCE [LARGE SCALE GENOMIC DNA]</scope>
    <source>
        <strain evidence="3 4">ACAM 459</strain>
    </source>
</reference>
<dbReference type="EMBL" id="VOLT01000015">
    <property type="protein sequence ID" value="TWX64137.1"/>
    <property type="molecule type" value="Genomic_DNA"/>
</dbReference>